<dbReference type="InterPro" id="IPR051928">
    <property type="entry name" value="NorD/CobT"/>
</dbReference>
<dbReference type="Gene3D" id="3.40.50.410">
    <property type="entry name" value="von Willebrand factor, type A domain"/>
    <property type="match status" value="1"/>
</dbReference>
<dbReference type="PROSITE" id="PS50234">
    <property type="entry name" value="VWFA"/>
    <property type="match status" value="1"/>
</dbReference>
<dbReference type="PANTHER" id="PTHR41248:SF1">
    <property type="entry name" value="NORD PROTEIN"/>
    <property type="match status" value="1"/>
</dbReference>
<comment type="caution">
    <text evidence="3">The sequence shown here is derived from an EMBL/GenBank/DDBJ whole genome shotgun (WGS) entry which is preliminary data.</text>
</comment>
<name>A0A0A6PG52_9GAMM</name>
<dbReference type="SUPFAM" id="SSF53300">
    <property type="entry name" value="vWA-like"/>
    <property type="match status" value="1"/>
</dbReference>
<feature type="region of interest" description="Disordered" evidence="1">
    <location>
        <begin position="423"/>
        <end position="442"/>
    </location>
</feature>
<feature type="compositionally biased region" description="Basic and acidic residues" evidence="1">
    <location>
        <begin position="426"/>
        <end position="439"/>
    </location>
</feature>
<dbReference type="CDD" id="cd01454">
    <property type="entry name" value="vWA_norD_type"/>
    <property type="match status" value="1"/>
</dbReference>
<accession>A0A0A6PG52</accession>
<protein>
    <submittedName>
        <fullName evidence="3">von Willebrand factor A</fullName>
    </submittedName>
</protein>
<dbReference type="Proteomes" id="UP000030428">
    <property type="component" value="Unassembled WGS sequence"/>
</dbReference>
<sequence>MAINPELQDYRDKLRCSVQNIDDIFDQCLCEAKKVMTPEGIEAWLDAASRVCGLGRGKELVLILLEDMPEIVRLTDENIIQDVTDMAETLSSRLLGPAINPFLTTLPAVCRRLEDSKMLRDWLQLVAQMADEAKEGLVPLLGRIVYLLNQLSIGGLKNWINYGIRAYQEQPHRLGDFFSLQAADAHAMLQRERHGTLYIDHERQLKLYLRAFWELVVDFRPYSLAFDILRKPRPHLDKLGFHLPDVYDDLDGVKGIDRYRAMVSHMVAHKLWSQPYLADNFSSFQHLTVETFEDARVETLAIRRYPGLRKLWLALHPFPKEGACPEGYACIRHKLAMLSRAFLDPGHPYTDSVLLEYVEKFHKRMADDPYNTAISTELGVAYLTKIYEHDFRKPKVWFEDTEISYRDDNRYLWMFLEDAEDEDDFHSDHGASDHKKDEQQEGEVLPPQHYPEWDYQIQSYRPDWTTVYEGIQSPGDPSHIDRLLEKHQLLAKRLKKVVDLLKPQQRKRVRYQEEGDELDLDMLIRAMTDFRAGSVPDTRIHQSHVKDGRDIAVLLLLDLSESINEPAEGGDTTILQLSQESVSMLAWAVEALGDPFAIAGFSSNTRHEVRYTHFKGFKEHWGDQPKSRLAAMKASYSTRMGSALRHAGRYLEQRREEKKLLLVLSDGEPSDIDVQDARYLKDDTHIAVNELEGKGIITYCITLDPNADEYVADIFGATHYTVIDRLERLPEKLPRLFMALTR</sequence>
<organism evidence="3 4">
    <name type="scientific">Candidatus Thiomargarita nelsonii</name>
    <dbReference type="NCBI Taxonomy" id="1003181"/>
    <lineage>
        <taxon>Bacteria</taxon>
        <taxon>Pseudomonadati</taxon>
        <taxon>Pseudomonadota</taxon>
        <taxon>Gammaproteobacteria</taxon>
        <taxon>Thiotrichales</taxon>
        <taxon>Thiotrichaceae</taxon>
        <taxon>Thiomargarita</taxon>
    </lineage>
</organism>
<proteinExistence type="predicted"/>
<dbReference type="PANTHER" id="PTHR41248">
    <property type="entry name" value="NORD PROTEIN"/>
    <property type="match status" value="1"/>
</dbReference>
<keyword evidence="4" id="KW-1185">Reference proteome</keyword>
<dbReference type="Pfam" id="PF00092">
    <property type="entry name" value="VWA"/>
    <property type="match status" value="1"/>
</dbReference>
<dbReference type="InterPro" id="IPR036465">
    <property type="entry name" value="vWFA_dom_sf"/>
</dbReference>
<evidence type="ECO:0000256" key="1">
    <source>
        <dbReference type="SAM" id="MobiDB-lite"/>
    </source>
</evidence>
<evidence type="ECO:0000259" key="2">
    <source>
        <dbReference type="PROSITE" id="PS50234"/>
    </source>
</evidence>
<feature type="domain" description="VWFA" evidence="2">
    <location>
        <begin position="552"/>
        <end position="736"/>
    </location>
</feature>
<dbReference type="AlphaFoldDB" id="A0A0A6PG52"/>
<dbReference type="InterPro" id="IPR002035">
    <property type="entry name" value="VWF_A"/>
</dbReference>
<dbReference type="EMBL" id="JSZA02000021">
    <property type="protein sequence ID" value="KHD09269.1"/>
    <property type="molecule type" value="Genomic_DNA"/>
</dbReference>
<reference evidence="3 4" key="1">
    <citation type="journal article" date="2016" name="Front. Microbiol.">
        <title>Single-Cell (Meta-)Genomics of a Dimorphic Candidatus Thiomargarita nelsonii Reveals Genomic Plasticity.</title>
        <authorList>
            <person name="Flood B.E."/>
            <person name="Fliss P."/>
            <person name="Jones D.S."/>
            <person name="Dick G.J."/>
            <person name="Jain S."/>
            <person name="Kaster A.K."/>
            <person name="Winkel M."/>
            <person name="Mussmann M."/>
            <person name="Bailey J."/>
        </authorList>
    </citation>
    <scope>NUCLEOTIDE SEQUENCE [LARGE SCALE GENOMIC DNA]</scope>
    <source>
        <strain evidence="3">Hydrate Ridge</strain>
    </source>
</reference>
<evidence type="ECO:0000313" key="3">
    <source>
        <dbReference type="EMBL" id="KHD09269.1"/>
    </source>
</evidence>
<gene>
    <name evidence="3" type="ORF">PN36_07490</name>
</gene>
<dbReference type="SMART" id="SM00327">
    <property type="entry name" value="VWA"/>
    <property type="match status" value="1"/>
</dbReference>
<evidence type="ECO:0000313" key="4">
    <source>
        <dbReference type="Proteomes" id="UP000030428"/>
    </source>
</evidence>